<organism evidence="1 2">
    <name type="scientific">Geomonas subterranea</name>
    <dbReference type="NCBI Taxonomy" id="2847989"/>
    <lineage>
        <taxon>Bacteria</taxon>
        <taxon>Pseudomonadati</taxon>
        <taxon>Thermodesulfobacteriota</taxon>
        <taxon>Desulfuromonadia</taxon>
        <taxon>Geobacterales</taxon>
        <taxon>Geobacteraceae</taxon>
        <taxon>Geomonas</taxon>
    </lineage>
</organism>
<dbReference type="EMBL" id="CP077683">
    <property type="protein sequence ID" value="QXE91222.1"/>
    <property type="molecule type" value="Genomic_DNA"/>
</dbReference>
<reference evidence="1 2" key="1">
    <citation type="submission" date="2021-06" db="EMBL/GenBank/DDBJ databases">
        <title>Gemonas diversity in paddy soil.</title>
        <authorList>
            <person name="Liu G."/>
        </authorList>
    </citation>
    <scope>NUCLEOTIDE SEQUENCE [LARGE SCALE GENOMIC DNA]</scope>
    <source>
        <strain evidence="1 2">RG2</strain>
    </source>
</reference>
<name>A0ABX8LGX4_9BACT</name>
<keyword evidence="2" id="KW-1185">Reference proteome</keyword>
<dbReference type="Proteomes" id="UP000683559">
    <property type="component" value="Chromosome"/>
</dbReference>
<sequence>MKIDFIESGSPDCPLLRIYGNEPGSAALLISVFDQLASGHTNEVAIHSLPDIESVNGCKLFARLHHEDIGIRKCSEKNTLECLLSSESWTRISGLLEPFTEPKADVRYQWLDETSDISLLISSSEYGEW</sequence>
<accession>A0ABX8LGX4</accession>
<protein>
    <submittedName>
        <fullName evidence="1">Uncharacterized protein</fullName>
    </submittedName>
</protein>
<proteinExistence type="predicted"/>
<evidence type="ECO:0000313" key="2">
    <source>
        <dbReference type="Proteomes" id="UP000683559"/>
    </source>
</evidence>
<dbReference type="RefSeq" id="WP_217287808.1">
    <property type="nucleotide sequence ID" value="NZ_CP077683.1"/>
</dbReference>
<gene>
    <name evidence="1" type="ORF">KP001_01385</name>
</gene>
<evidence type="ECO:0000313" key="1">
    <source>
        <dbReference type="EMBL" id="QXE91222.1"/>
    </source>
</evidence>